<sequence length="73" mass="8067">MSEQELDIDFLISLVQERPTSCVVETQAWHTMRCSVTTTRRNALMGPRSNLGGRDDGARLTGGHMATLKKPGH</sequence>
<feature type="region of interest" description="Disordered" evidence="1">
    <location>
        <begin position="45"/>
        <end position="73"/>
    </location>
</feature>
<protein>
    <submittedName>
        <fullName evidence="2">Uncharacterized protein</fullName>
    </submittedName>
</protein>
<accession>A0A9P0XFU8</accession>
<dbReference type="EMBL" id="CALOZG010000029">
    <property type="protein sequence ID" value="CAH4033117.1"/>
    <property type="molecule type" value="Genomic_DNA"/>
</dbReference>
<gene>
    <name evidence="2" type="ORF">PIBRA_LOCUS9441</name>
</gene>
<dbReference type="Proteomes" id="UP001152562">
    <property type="component" value="Unassembled WGS sequence"/>
</dbReference>
<proteinExistence type="predicted"/>
<evidence type="ECO:0000313" key="2">
    <source>
        <dbReference type="EMBL" id="CAH4033117.1"/>
    </source>
</evidence>
<name>A0A9P0XFU8_PIEBR</name>
<evidence type="ECO:0000313" key="3">
    <source>
        <dbReference type="Proteomes" id="UP001152562"/>
    </source>
</evidence>
<dbReference type="AlphaFoldDB" id="A0A9P0XFU8"/>
<evidence type="ECO:0000256" key="1">
    <source>
        <dbReference type="SAM" id="MobiDB-lite"/>
    </source>
</evidence>
<reference evidence="2" key="1">
    <citation type="submission" date="2022-05" db="EMBL/GenBank/DDBJ databases">
        <authorList>
            <person name="Okamura Y."/>
        </authorList>
    </citation>
    <scope>NUCLEOTIDE SEQUENCE</scope>
</reference>
<organism evidence="2 3">
    <name type="scientific">Pieris brassicae</name>
    <name type="common">White butterfly</name>
    <name type="synonym">Large white butterfly</name>
    <dbReference type="NCBI Taxonomy" id="7116"/>
    <lineage>
        <taxon>Eukaryota</taxon>
        <taxon>Metazoa</taxon>
        <taxon>Ecdysozoa</taxon>
        <taxon>Arthropoda</taxon>
        <taxon>Hexapoda</taxon>
        <taxon>Insecta</taxon>
        <taxon>Pterygota</taxon>
        <taxon>Neoptera</taxon>
        <taxon>Endopterygota</taxon>
        <taxon>Lepidoptera</taxon>
        <taxon>Glossata</taxon>
        <taxon>Ditrysia</taxon>
        <taxon>Papilionoidea</taxon>
        <taxon>Pieridae</taxon>
        <taxon>Pierinae</taxon>
        <taxon>Pieris</taxon>
    </lineage>
</organism>
<comment type="caution">
    <text evidence="2">The sequence shown here is derived from an EMBL/GenBank/DDBJ whole genome shotgun (WGS) entry which is preliminary data.</text>
</comment>
<keyword evidence="3" id="KW-1185">Reference proteome</keyword>